<evidence type="ECO:0000259" key="8">
    <source>
        <dbReference type="Pfam" id="PF09430"/>
    </source>
</evidence>
<evidence type="ECO:0000313" key="10">
    <source>
        <dbReference type="Proteomes" id="UP000325579"/>
    </source>
</evidence>
<feature type="domain" description="ER membrane protein complex subunit 7 beta-sandwich" evidence="8">
    <location>
        <begin position="65"/>
        <end position="198"/>
    </location>
</feature>
<dbReference type="GeneID" id="43672523"/>
<evidence type="ECO:0000256" key="3">
    <source>
        <dbReference type="ARBA" id="ARBA00022729"/>
    </source>
</evidence>
<feature type="transmembrane region" description="Helical" evidence="7">
    <location>
        <begin position="40"/>
        <end position="57"/>
    </location>
</feature>
<organism evidence="9 10">
    <name type="scientific">Aspergillus pseudonomiae</name>
    <dbReference type="NCBI Taxonomy" id="1506151"/>
    <lineage>
        <taxon>Eukaryota</taxon>
        <taxon>Fungi</taxon>
        <taxon>Dikarya</taxon>
        <taxon>Ascomycota</taxon>
        <taxon>Pezizomycotina</taxon>
        <taxon>Eurotiomycetes</taxon>
        <taxon>Eurotiomycetidae</taxon>
        <taxon>Eurotiales</taxon>
        <taxon>Aspergillaceae</taxon>
        <taxon>Aspergillus</taxon>
        <taxon>Aspergillus subgen. Circumdati</taxon>
    </lineage>
</organism>
<evidence type="ECO:0000256" key="2">
    <source>
        <dbReference type="ARBA" id="ARBA00022692"/>
    </source>
</evidence>
<dbReference type="OrthoDB" id="27095at2759"/>
<sequence>MADLFNAYGRIAPRGQIFKPTIAALFLKTMRLFRFSTSSLLALLSSVVVTSALTVVIPPSNLLPNPNALPSGTHATLTSIPPSTQSKTGHVSPHSLTAPLTRSATFILQDLDSTGKPESYLLDIRSAEYVFTPYRVDVAADGTVLGVWETFRGNPWENRGAERYVLDATSVDAAKLSEVVVEAKVLARRGFYEERSKCEHPWEGGVFSVKYACCFQDAHGFIDLVSPLALFKNPMILLALVALGFTFGMPKLMENMDPEMRAEFEKHSRASPISGATRSAITGGGAPGNFDFAGWMAGAHPKPAGSEPAGLQGVATGREGGNARRRG</sequence>
<keyword evidence="5 7" id="KW-0472">Membrane</keyword>
<feature type="region of interest" description="Disordered" evidence="6">
    <location>
        <begin position="73"/>
        <end position="94"/>
    </location>
</feature>
<keyword evidence="2 7" id="KW-0812">Transmembrane</keyword>
<dbReference type="InterPro" id="IPR039163">
    <property type="entry name" value="EMC7"/>
</dbReference>
<keyword evidence="10" id="KW-1185">Reference proteome</keyword>
<dbReference type="Pfam" id="PF09430">
    <property type="entry name" value="EMC7_beta-sandw"/>
    <property type="match status" value="1"/>
</dbReference>
<keyword evidence="3" id="KW-0732">Signal</keyword>
<dbReference type="PANTHER" id="PTHR13605">
    <property type="entry name" value="ER MEMBRANE PROTEIN COMPLEX SUBUNIT 7"/>
    <property type="match status" value="1"/>
</dbReference>
<evidence type="ECO:0000256" key="6">
    <source>
        <dbReference type="SAM" id="MobiDB-lite"/>
    </source>
</evidence>
<dbReference type="PANTHER" id="PTHR13605:SF4">
    <property type="entry name" value="ER MEMBRANE PROTEIN COMPLEX SUBUNIT 7"/>
    <property type="match status" value="1"/>
</dbReference>
<dbReference type="Proteomes" id="UP000325579">
    <property type="component" value="Unassembled WGS sequence"/>
</dbReference>
<dbReference type="GO" id="GO:0072546">
    <property type="term" value="C:EMC complex"/>
    <property type="evidence" value="ECO:0007669"/>
    <property type="project" value="TreeGrafter"/>
</dbReference>
<dbReference type="AlphaFoldDB" id="A0A5N7D3V9"/>
<reference evidence="9 10" key="1">
    <citation type="submission" date="2019-04" db="EMBL/GenBank/DDBJ databases">
        <authorList>
            <consortium name="DOE Joint Genome Institute"/>
            <person name="Mondo S."/>
            <person name="Kjaerbolling I."/>
            <person name="Vesth T."/>
            <person name="Frisvad J.C."/>
            <person name="Nybo J.L."/>
            <person name="Theobald S."/>
            <person name="Kildgaard S."/>
            <person name="Isbrandt T."/>
            <person name="Kuo A."/>
            <person name="Sato A."/>
            <person name="Lyhne E.K."/>
            <person name="Kogle M.E."/>
            <person name="Wiebenga A."/>
            <person name="Kun R.S."/>
            <person name="Lubbers R.J."/>
            <person name="Makela M.R."/>
            <person name="Barry K."/>
            <person name="Chovatia M."/>
            <person name="Clum A."/>
            <person name="Daum C."/>
            <person name="Haridas S."/>
            <person name="He G."/>
            <person name="LaButti K."/>
            <person name="Lipzen A."/>
            <person name="Riley R."/>
            <person name="Salamov A."/>
            <person name="Simmons B.A."/>
            <person name="Magnuson J.K."/>
            <person name="Henrissat B."/>
            <person name="Mortensen U.H."/>
            <person name="Larsen T.O."/>
            <person name="Devries R.P."/>
            <person name="Grigoriev I.V."/>
            <person name="Machida M."/>
            <person name="Baker S.E."/>
            <person name="Andersen M.R."/>
            <person name="Cantor M.N."/>
            <person name="Hua S.X."/>
        </authorList>
    </citation>
    <scope>NUCLEOTIDE SEQUENCE [LARGE SCALE GENOMIC DNA]</scope>
    <source>
        <strain evidence="9 10">CBS 119388</strain>
    </source>
</reference>
<evidence type="ECO:0000256" key="1">
    <source>
        <dbReference type="ARBA" id="ARBA00004167"/>
    </source>
</evidence>
<feature type="region of interest" description="Disordered" evidence="6">
    <location>
        <begin position="297"/>
        <end position="327"/>
    </location>
</feature>
<protein>
    <recommendedName>
        <fullName evidence="8">ER membrane protein complex subunit 7 beta-sandwich domain-containing protein</fullName>
    </recommendedName>
</protein>
<proteinExistence type="predicted"/>
<dbReference type="InterPro" id="IPR019008">
    <property type="entry name" value="Beta_sandwich_EMC7"/>
</dbReference>
<evidence type="ECO:0000256" key="5">
    <source>
        <dbReference type="ARBA" id="ARBA00023136"/>
    </source>
</evidence>
<dbReference type="RefSeq" id="XP_031938421.1">
    <property type="nucleotide sequence ID" value="XM_032087832.1"/>
</dbReference>
<accession>A0A5N7D3V9</accession>
<keyword evidence="4 7" id="KW-1133">Transmembrane helix</keyword>
<evidence type="ECO:0000313" key="9">
    <source>
        <dbReference type="EMBL" id="KAE8401102.1"/>
    </source>
</evidence>
<name>A0A5N7D3V9_9EURO</name>
<evidence type="ECO:0000256" key="7">
    <source>
        <dbReference type="SAM" id="Phobius"/>
    </source>
</evidence>
<dbReference type="EMBL" id="ML736805">
    <property type="protein sequence ID" value="KAE8401102.1"/>
    <property type="molecule type" value="Genomic_DNA"/>
</dbReference>
<comment type="subcellular location">
    <subcellularLocation>
        <location evidence="1">Membrane</location>
        <topology evidence="1">Single-pass membrane protein</topology>
    </subcellularLocation>
</comment>
<gene>
    <name evidence="9" type="ORF">BDV37DRAFT_285946</name>
</gene>
<evidence type="ECO:0000256" key="4">
    <source>
        <dbReference type="ARBA" id="ARBA00022989"/>
    </source>
</evidence>